<dbReference type="EMBL" id="JH993000">
    <property type="protein sequence ID" value="EKX45326.1"/>
    <property type="molecule type" value="Genomic_DNA"/>
</dbReference>
<name>L1J9Y9_GUITC</name>
<dbReference type="RefSeq" id="XP_005832306.1">
    <property type="nucleotide sequence ID" value="XM_005832249.1"/>
</dbReference>
<dbReference type="EnsemblProtists" id="EKX45326">
    <property type="protein sequence ID" value="EKX45326"/>
    <property type="gene ID" value="GUITHDRAFT_152797"/>
</dbReference>
<dbReference type="Proteomes" id="UP000011087">
    <property type="component" value="Unassembled WGS sequence"/>
</dbReference>
<evidence type="ECO:0000313" key="3">
    <source>
        <dbReference type="EnsemblProtists" id="EKX45326"/>
    </source>
</evidence>
<proteinExistence type="predicted"/>
<dbReference type="SMART" id="SM00368">
    <property type="entry name" value="LRR_RI"/>
    <property type="match status" value="3"/>
</dbReference>
<dbReference type="PANTHER" id="PTHR24111">
    <property type="entry name" value="LEUCINE-RICH REPEAT-CONTAINING PROTEIN 34"/>
    <property type="match status" value="1"/>
</dbReference>
<dbReference type="HOGENOM" id="CLU_1071972_0_0_1"/>
<keyword evidence="1" id="KW-0677">Repeat</keyword>
<reference evidence="3" key="3">
    <citation type="submission" date="2016-03" db="UniProtKB">
        <authorList>
            <consortium name="EnsemblProtists"/>
        </authorList>
    </citation>
    <scope>IDENTIFICATION</scope>
</reference>
<accession>L1J9Y9</accession>
<dbReference type="Pfam" id="PF13516">
    <property type="entry name" value="LRR_6"/>
    <property type="match status" value="2"/>
</dbReference>
<dbReference type="PaxDb" id="55529-EKX45326"/>
<keyword evidence="4" id="KW-1185">Reference proteome</keyword>
<evidence type="ECO:0000313" key="2">
    <source>
        <dbReference type="EMBL" id="EKX45326.1"/>
    </source>
</evidence>
<protein>
    <submittedName>
        <fullName evidence="2 3">Uncharacterized protein</fullName>
    </submittedName>
</protein>
<dbReference type="AlphaFoldDB" id="L1J9Y9"/>
<evidence type="ECO:0000313" key="4">
    <source>
        <dbReference type="Proteomes" id="UP000011087"/>
    </source>
</evidence>
<dbReference type="InterPro" id="IPR032675">
    <property type="entry name" value="LRR_dom_sf"/>
</dbReference>
<evidence type="ECO:0000256" key="1">
    <source>
        <dbReference type="ARBA" id="ARBA00022737"/>
    </source>
</evidence>
<dbReference type="SUPFAM" id="SSF52047">
    <property type="entry name" value="RNI-like"/>
    <property type="match status" value="1"/>
</dbReference>
<dbReference type="KEGG" id="gtt:GUITHDRAFT_152797"/>
<dbReference type="GeneID" id="17301805"/>
<dbReference type="eggNOG" id="KOG4308">
    <property type="taxonomic scope" value="Eukaryota"/>
</dbReference>
<sequence>MAGKKNSPAEWDVIELENFVRAPFRSGGTKVFDDEGNLQYLPGPQKIPMTRGRQEIYMHGKNIGNDGAKLVANELKKNTDCLSLWLHNNGIRKEGATELAKALQFNTTLTVLDLHENDIGNEGASSLGKYLKENTTLKKLNLSGNGIGPTLPRSLAKHPTLNCLCFEVVTPPSLVLHDPWTTSVSQLSIKKAKMKEMEFRWEPGSKYGITGVTHLQDPWQRTLAPTLFPGLTPIPKGLSGVSRDDPEFDPSWKYRSVDDL</sequence>
<reference evidence="4" key="2">
    <citation type="submission" date="2012-11" db="EMBL/GenBank/DDBJ databases">
        <authorList>
            <person name="Kuo A."/>
            <person name="Curtis B.A."/>
            <person name="Tanifuji G."/>
            <person name="Burki F."/>
            <person name="Gruber A."/>
            <person name="Irimia M."/>
            <person name="Maruyama S."/>
            <person name="Arias M.C."/>
            <person name="Ball S.G."/>
            <person name="Gile G.H."/>
            <person name="Hirakawa Y."/>
            <person name="Hopkins J.F."/>
            <person name="Rensing S.A."/>
            <person name="Schmutz J."/>
            <person name="Symeonidi A."/>
            <person name="Elias M."/>
            <person name="Eveleigh R.J."/>
            <person name="Herman E.K."/>
            <person name="Klute M.J."/>
            <person name="Nakayama T."/>
            <person name="Obornik M."/>
            <person name="Reyes-Prieto A."/>
            <person name="Armbrust E.V."/>
            <person name="Aves S.J."/>
            <person name="Beiko R.G."/>
            <person name="Coutinho P."/>
            <person name="Dacks J.B."/>
            <person name="Durnford D.G."/>
            <person name="Fast N.M."/>
            <person name="Green B.R."/>
            <person name="Grisdale C."/>
            <person name="Hempe F."/>
            <person name="Henrissat B."/>
            <person name="Hoppner M.P."/>
            <person name="Ishida K.-I."/>
            <person name="Kim E."/>
            <person name="Koreny L."/>
            <person name="Kroth P.G."/>
            <person name="Liu Y."/>
            <person name="Malik S.-B."/>
            <person name="Maier U.G."/>
            <person name="McRose D."/>
            <person name="Mock T."/>
            <person name="Neilson J.A."/>
            <person name="Onodera N.T."/>
            <person name="Poole A.M."/>
            <person name="Pritham E.J."/>
            <person name="Richards T.A."/>
            <person name="Rocap G."/>
            <person name="Roy S.W."/>
            <person name="Sarai C."/>
            <person name="Schaack S."/>
            <person name="Shirato S."/>
            <person name="Slamovits C.H."/>
            <person name="Spencer D.F."/>
            <person name="Suzuki S."/>
            <person name="Worden A.Z."/>
            <person name="Zauner S."/>
            <person name="Barry K."/>
            <person name="Bell C."/>
            <person name="Bharti A.K."/>
            <person name="Crow J.A."/>
            <person name="Grimwood J."/>
            <person name="Kramer R."/>
            <person name="Lindquist E."/>
            <person name="Lucas S."/>
            <person name="Salamov A."/>
            <person name="McFadden G.I."/>
            <person name="Lane C.E."/>
            <person name="Keeling P.J."/>
            <person name="Gray M.W."/>
            <person name="Grigoriev I.V."/>
            <person name="Archibald J.M."/>
        </authorList>
    </citation>
    <scope>NUCLEOTIDE SEQUENCE</scope>
    <source>
        <strain evidence="4">CCMP2712</strain>
    </source>
</reference>
<dbReference type="InterPro" id="IPR001611">
    <property type="entry name" value="Leu-rich_rpt"/>
</dbReference>
<organism evidence="2">
    <name type="scientific">Guillardia theta (strain CCMP2712)</name>
    <name type="common">Cryptophyte</name>
    <dbReference type="NCBI Taxonomy" id="905079"/>
    <lineage>
        <taxon>Eukaryota</taxon>
        <taxon>Cryptophyceae</taxon>
        <taxon>Pyrenomonadales</taxon>
        <taxon>Geminigeraceae</taxon>
        <taxon>Guillardia</taxon>
    </lineage>
</organism>
<gene>
    <name evidence="2" type="ORF">GUITHDRAFT_152797</name>
</gene>
<dbReference type="STRING" id="905079.L1J9Y9"/>
<dbReference type="PANTHER" id="PTHR24111:SF0">
    <property type="entry name" value="LEUCINE-RICH REPEAT-CONTAINING PROTEIN"/>
    <property type="match status" value="1"/>
</dbReference>
<feature type="non-terminal residue" evidence="2">
    <location>
        <position position="1"/>
    </location>
</feature>
<dbReference type="InterPro" id="IPR052201">
    <property type="entry name" value="LRR-containing_regulator"/>
</dbReference>
<dbReference type="OrthoDB" id="120976at2759"/>
<dbReference type="Gene3D" id="3.80.10.10">
    <property type="entry name" value="Ribonuclease Inhibitor"/>
    <property type="match status" value="1"/>
</dbReference>
<reference evidence="2 4" key="1">
    <citation type="journal article" date="2012" name="Nature">
        <title>Algal genomes reveal evolutionary mosaicism and the fate of nucleomorphs.</title>
        <authorList>
            <consortium name="DOE Joint Genome Institute"/>
            <person name="Curtis B.A."/>
            <person name="Tanifuji G."/>
            <person name="Burki F."/>
            <person name="Gruber A."/>
            <person name="Irimia M."/>
            <person name="Maruyama S."/>
            <person name="Arias M.C."/>
            <person name="Ball S.G."/>
            <person name="Gile G.H."/>
            <person name="Hirakawa Y."/>
            <person name="Hopkins J.F."/>
            <person name="Kuo A."/>
            <person name="Rensing S.A."/>
            <person name="Schmutz J."/>
            <person name="Symeonidi A."/>
            <person name="Elias M."/>
            <person name="Eveleigh R.J."/>
            <person name="Herman E.K."/>
            <person name="Klute M.J."/>
            <person name="Nakayama T."/>
            <person name="Obornik M."/>
            <person name="Reyes-Prieto A."/>
            <person name="Armbrust E.V."/>
            <person name="Aves S.J."/>
            <person name="Beiko R.G."/>
            <person name="Coutinho P."/>
            <person name="Dacks J.B."/>
            <person name="Durnford D.G."/>
            <person name="Fast N.M."/>
            <person name="Green B.R."/>
            <person name="Grisdale C.J."/>
            <person name="Hempel F."/>
            <person name="Henrissat B."/>
            <person name="Hoppner M.P."/>
            <person name="Ishida K."/>
            <person name="Kim E."/>
            <person name="Koreny L."/>
            <person name="Kroth P.G."/>
            <person name="Liu Y."/>
            <person name="Malik S.B."/>
            <person name="Maier U.G."/>
            <person name="McRose D."/>
            <person name="Mock T."/>
            <person name="Neilson J.A."/>
            <person name="Onodera N.T."/>
            <person name="Poole A.M."/>
            <person name="Pritham E.J."/>
            <person name="Richards T.A."/>
            <person name="Rocap G."/>
            <person name="Roy S.W."/>
            <person name="Sarai C."/>
            <person name="Schaack S."/>
            <person name="Shirato S."/>
            <person name="Slamovits C.H."/>
            <person name="Spencer D.F."/>
            <person name="Suzuki S."/>
            <person name="Worden A.Z."/>
            <person name="Zauner S."/>
            <person name="Barry K."/>
            <person name="Bell C."/>
            <person name="Bharti A.K."/>
            <person name="Crow J.A."/>
            <person name="Grimwood J."/>
            <person name="Kramer R."/>
            <person name="Lindquist E."/>
            <person name="Lucas S."/>
            <person name="Salamov A."/>
            <person name="McFadden G.I."/>
            <person name="Lane C.E."/>
            <person name="Keeling P.J."/>
            <person name="Gray M.W."/>
            <person name="Grigoriev I.V."/>
            <person name="Archibald J.M."/>
        </authorList>
    </citation>
    <scope>NUCLEOTIDE SEQUENCE</scope>
    <source>
        <strain evidence="2 4">CCMP2712</strain>
    </source>
</reference>